<evidence type="ECO:0000256" key="1">
    <source>
        <dbReference type="SAM" id="MobiDB-lite"/>
    </source>
</evidence>
<gene>
    <name evidence="2" type="ORF">DRF60_18295</name>
</gene>
<feature type="region of interest" description="Disordered" evidence="1">
    <location>
        <begin position="1"/>
        <end position="20"/>
    </location>
</feature>
<protein>
    <submittedName>
        <fullName evidence="2">Uncharacterized protein</fullName>
    </submittedName>
</protein>
<dbReference type="EMBL" id="QNUH01000023">
    <property type="protein sequence ID" value="REC74028.1"/>
    <property type="molecule type" value="Genomic_DNA"/>
</dbReference>
<name>A0A3D9D7V6_9FLAO</name>
<keyword evidence="3" id="KW-1185">Reference proteome</keyword>
<sequence length="391" mass="45837">MMNKCDSQTPTNTQTMDYTQQDSYIPVLKSQLSAGASGEKNETDYPTYQFTLKDIEATESIILQELKDNGFKKPSAEEFNNKIKEVFHRIIDPKSETKYLQIKFEDKCSKNFKLFKNSNSIDANPHSTYVFKNGLFISDFYSIPEILDYTKNSDLTKYESEAEATNRSTDVKIYYWKDLSDLKNIRKQNLKTIVARNMYFFNNSTSSITWLVQHDQLFIRNLIKYFGYDKEAKFNEYVINYLNSNPLDNSKDLSDYIASKNCEGKLEIRSTFINSYETLFNTSKNVKDLIILKYLSSKIINNEIQNTFNDQDKMKILAFMANTYDPLFKQYHNQNNDWGQMTILADYRDFVGDEEWIKAKNEYKSNNYYGLPNLKSMIEYADMFDRVGAPD</sequence>
<evidence type="ECO:0000313" key="3">
    <source>
        <dbReference type="Proteomes" id="UP000257030"/>
    </source>
</evidence>
<dbReference type="AlphaFoldDB" id="A0A3D9D7V6"/>
<accession>A0A3D9D7V6</accession>
<evidence type="ECO:0000313" key="2">
    <source>
        <dbReference type="EMBL" id="REC74028.1"/>
    </source>
</evidence>
<dbReference type="Proteomes" id="UP000257030">
    <property type="component" value="Unassembled WGS sequence"/>
</dbReference>
<organism evidence="2 3">
    <name type="scientific">Chryseobacterium elymi</name>
    <dbReference type="NCBI Taxonomy" id="395936"/>
    <lineage>
        <taxon>Bacteria</taxon>
        <taxon>Pseudomonadati</taxon>
        <taxon>Bacteroidota</taxon>
        <taxon>Flavobacteriia</taxon>
        <taxon>Flavobacteriales</taxon>
        <taxon>Weeksellaceae</taxon>
        <taxon>Chryseobacterium group</taxon>
        <taxon>Chryseobacterium</taxon>
    </lineage>
</organism>
<comment type="caution">
    <text evidence="2">The sequence shown here is derived from an EMBL/GenBank/DDBJ whole genome shotgun (WGS) entry which is preliminary data.</text>
</comment>
<proteinExistence type="predicted"/>
<reference evidence="2 3" key="1">
    <citation type="journal article" date="2010" name="Syst. Appl. Microbiol.">
        <title>Four new species of Chryseobacterium from the rhizosphere of coastal sand dune plants, Chryseobacterium elymi sp. nov., Chryseobacterium hagamense sp. nov., Chryseobacterium lathyri sp. nov. and Chryseobacterium rhizosphaerae sp. nov.</title>
        <authorList>
            <person name="Cho S.H."/>
            <person name="Lee K.S."/>
            <person name="Shin D.S."/>
            <person name="Han J.H."/>
            <person name="Park K.S."/>
            <person name="Lee C.H."/>
            <person name="Park K.H."/>
            <person name="Kim S.B."/>
        </authorList>
    </citation>
    <scope>NUCLEOTIDE SEQUENCE [LARGE SCALE GENOMIC DNA]</scope>
    <source>
        <strain evidence="2 3">KCTC 22547</strain>
    </source>
</reference>